<keyword evidence="4 13" id="KW-0813">Transport</keyword>
<dbReference type="CDD" id="cd20070">
    <property type="entry name" value="5TM_YidC_Alb3"/>
    <property type="match status" value="1"/>
</dbReference>
<evidence type="ECO:0000256" key="13">
    <source>
        <dbReference type="HAMAP-Rule" id="MF_01810"/>
    </source>
</evidence>
<dbReference type="Pfam" id="PF02096">
    <property type="entry name" value="60KD_IMP"/>
    <property type="match status" value="1"/>
</dbReference>
<dbReference type="GO" id="GO:0032977">
    <property type="term" value="F:membrane insertase activity"/>
    <property type="evidence" value="ECO:0007669"/>
    <property type="project" value="InterPro"/>
</dbReference>
<sequence length="610" mass="66531">MAEFKNPNQASAGSGGTQDNKSLILMMIVMVGVFFGLQYYRQKTNPPLANPATQNGGQSAGQAAAQRTVETPSTVAAPVGQVQAALGTQAMPAIQAVAETTTVLENELYKIVFSNRGGQVVSWILKKQKDADGKPLNLVHEQAAKAFGYPLSLFTYDSATTAAVNSAMYVASATGSISTPGSVSFHYAANGLDVTKTFSFDETYLIHADVLVTRNGVPVRALISWPGGFGDQDNAMAYNSAQFDTMRDTKEEHLAPKKVTNGDTLNGPFEWVGVSDMYFAAVFLPDSPATATVSTLSNQIDVAKTIKKTGFSSNSDKPVLVPVLGTALGDTSGHTTARIYVGPKLVNVLRGIHPTGSKESLEPLLDFGFFGPIGKYLFLALQSIHSYVTLNWSGSWGWAIVFLTVAINLLILPLRVKTMQSGLKMQRIQPQMDAIKEKYKKYKVTDPKRNDMNAEIMQLQKDNGVNMFGGCIPTLIQMPLLFAFFGMLPKVVELRHASWFWLPDLTSADPYHILPIIMIVSQFLVQFYTPSPGVDPQQQKMMAFMMPAFSGYMTWNYASGLALYWSVGNLIGIAQQAVMNRTSLGREMREIAAKRARRKAGNPPTIQGRR</sequence>
<keyword evidence="18" id="KW-1185">Reference proteome</keyword>
<feature type="domain" description="Membrane insertase YidC N-terminal" evidence="16">
    <location>
        <begin position="104"/>
        <end position="379"/>
    </location>
</feature>
<dbReference type="CDD" id="cd19961">
    <property type="entry name" value="EcYidC-like_peri"/>
    <property type="match status" value="1"/>
</dbReference>
<dbReference type="NCBIfam" id="TIGR03593">
    <property type="entry name" value="yidC_nterm"/>
    <property type="match status" value="1"/>
</dbReference>
<evidence type="ECO:0000256" key="8">
    <source>
        <dbReference type="ARBA" id="ARBA00022989"/>
    </source>
</evidence>
<keyword evidence="6 13" id="KW-0812">Transmembrane</keyword>
<keyword evidence="10 13" id="KW-0143">Chaperone</keyword>
<evidence type="ECO:0000259" key="15">
    <source>
        <dbReference type="Pfam" id="PF02096"/>
    </source>
</evidence>
<dbReference type="EMBL" id="JACHIP010000002">
    <property type="protein sequence ID" value="MBB5057382.1"/>
    <property type="molecule type" value="Genomic_DNA"/>
</dbReference>
<comment type="similarity">
    <text evidence="2 13">Belongs to the OXA1/ALB3/YidC family. Type 1 subfamily.</text>
</comment>
<dbReference type="PANTHER" id="PTHR12428:SF65">
    <property type="entry name" value="CYTOCHROME C OXIDASE ASSEMBLY PROTEIN COX18, MITOCHONDRIAL"/>
    <property type="match status" value="1"/>
</dbReference>
<dbReference type="Pfam" id="PF14849">
    <property type="entry name" value="YidC_periplas"/>
    <property type="match status" value="1"/>
</dbReference>
<evidence type="ECO:0000259" key="16">
    <source>
        <dbReference type="Pfam" id="PF14849"/>
    </source>
</evidence>
<feature type="region of interest" description="Disordered" evidence="14">
    <location>
        <begin position="48"/>
        <end position="72"/>
    </location>
</feature>
<dbReference type="GO" id="GO:0051205">
    <property type="term" value="P:protein insertion into membrane"/>
    <property type="evidence" value="ECO:0007669"/>
    <property type="project" value="TreeGrafter"/>
</dbReference>
<comment type="caution">
    <text evidence="13">Lacks conserved residue(s) required for the propagation of feature annotation.</text>
</comment>
<comment type="function">
    <text evidence="13">Required for the insertion and/or proper folding and/or complex formation of integral membrane proteins into the membrane. Involved in integration of membrane proteins that insert both dependently and independently of the Sec translocase complex, as well as at least some lipoproteins. Aids folding of multispanning membrane proteins.</text>
</comment>
<feature type="transmembrane region" description="Helical" evidence="13">
    <location>
        <begin position="23"/>
        <end position="40"/>
    </location>
</feature>
<dbReference type="PRINTS" id="PR00701">
    <property type="entry name" value="60KDINNERMP"/>
</dbReference>
<feature type="compositionally biased region" description="Low complexity" evidence="14">
    <location>
        <begin position="54"/>
        <end position="66"/>
    </location>
</feature>
<protein>
    <recommendedName>
        <fullName evidence="3 13">Membrane protein insertase YidC</fullName>
    </recommendedName>
    <alternativeName>
        <fullName evidence="12 13">Foldase YidC</fullName>
    </alternativeName>
    <alternativeName>
        <fullName evidence="11 13">Membrane integrase YidC</fullName>
    </alternativeName>
    <alternativeName>
        <fullName evidence="13">Membrane protein YidC</fullName>
    </alternativeName>
</protein>
<dbReference type="NCBIfam" id="TIGR03592">
    <property type="entry name" value="yidC_oxa1_cterm"/>
    <property type="match status" value="1"/>
</dbReference>
<dbReference type="InterPro" id="IPR047196">
    <property type="entry name" value="YidC_ALB_C"/>
</dbReference>
<dbReference type="InterPro" id="IPR019998">
    <property type="entry name" value="Membr_insert_YidC"/>
</dbReference>
<feature type="domain" description="Membrane insertase YidC/Oxa/ALB C-terminal" evidence="15">
    <location>
        <begin position="396"/>
        <end position="581"/>
    </location>
</feature>
<dbReference type="InterPro" id="IPR001708">
    <property type="entry name" value="YidC/ALB3/OXA1/COX18"/>
</dbReference>
<dbReference type="InterPro" id="IPR028055">
    <property type="entry name" value="YidC/Oxa/ALB_C"/>
</dbReference>
<organism evidence="17 18">
    <name type="scientific">Granulicella aggregans</name>
    <dbReference type="NCBI Taxonomy" id="474949"/>
    <lineage>
        <taxon>Bacteria</taxon>
        <taxon>Pseudomonadati</taxon>
        <taxon>Acidobacteriota</taxon>
        <taxon>Terriglobia</taxon>
        <taxon>Terriglobales</taxon>
        <taxon>Acidobacteriaceae</taxon>
        <taxon>Granulicella</taxon>
    </lineage>
</organism>
<accession>A0A7W7ZCN6</accession>
<dbReference type="GO" id="GO:0015031">
    <property type="term" value="P:protein transport"/>
    <property type="evidence" value="ECO:0007669"/>
    <property type="project" value="UniProtKB-KW"/>
</dbReference>
<evidence type="ECO:0000313" key="17">
    <source>
        <dbReference type="EMBL" id="MBB5057382.1"/>
    </source>
</evidence>
<dbReference type="Gene3D" id="2.70.98.90">
    <property type="match status" value="1"/>
</dbReference>
<proteinExistence type="inferred from homology"/>
<name>A0A7W7ZCN6_9BACT</name>
<comment type="subcellular location">
    <subcellularLocation>
        <location evidence="1">Cell inner membrane</location>
        <topology evidence="1">Multi-pass membrane protein</topology>
    </subcellularLocation>
    <subcellularLocation>
        <location evidence="13">Cell membrane</location>
        <topology evidence="13">Multi-pass membrane protein</topology>
    </subcellularLocation>
</comment>
<keyword evidence="9 13" id="KW-0472">Membrane</keyword>
<dbReference type="PANTHER" id="PTHR12428">
    <property type="entry name" value="OXA1"/>
    <property type="match status" value="1"/>
</dbReference>
<feature type="transmembrane region" description="Helical" evidence="13">
    <location>
        <begin position="467"/>
        <end position="491"/>
    </location>
</feature>
<reference evidence="17 18" key="1">
    <citation type="submission" date="2020-08" db="EMBL/GenBank/DDBJ databases">
        <title>Genomic Encyclopedia of Type Strains, Phase IV (KMG-V): Genome sequencing to study the core and pangenomes of soil and plant-associated prokaryotes.</title>
        <authorList>
            <person name="Whitman W."/>
        </authorList>
    </citation>
    <scope>NUCLEOTIDE SEQUENCE [LARGE SCALE GENOMIC DNA]</scope>
    <source>
        <strain evidence="17 18">M8UP14</strain>
    </source>
</reference>
<evidence type="ECO:0000256" key="10">
    <source>
        <dbReference type="ARBA" id="ARBA00023186"/>
    </source>
</evidence>
<dbReference type="InterPro" id="IPR028053">
    <property type="entry name" value="Membr_insert_YidC_N"/>
</dbReference>
<evidence type="ECO:0000256" key="12">
    <source>
        <dbReference type="ARBA" id="ARBA00033342"/>
    </source>
</evidence>
<dbReference type="GO" id="GO:0005886">
    <property type="term" value="C:plasma membrane"/>
    <property type="evidence" value="ECO:0007669"/>
    <property type="project" value="UniProtKB-SubCell"/>
</dbReference>
<dbReference type="Proteomes" id="UP000540989">
    <property type="component" value="Unassembled WGS sequence"/>
</dbReference>
<keyword evidence="5 13" id="KW-1003">Cell membrane</keyword>
<dbReference type="RefSeq" id="WP_184216062.1">
    <property type="nucleotide sequence ID" value="NZ_JACHIP010000002.1"/>
</dbReference>
<evidence type="ECO:0000256" key="4">
    <source>
        <dbReference type="ARBA" id="ARBA00022448"/>
    </source>
</evidence>
<dbReference type="InterPro" id="IPR038221">
    <property type="entry name" value="YidC_periplasmic_sf"/>
</dbReference>
<evidence type="ECO:0000256" key="3">
    <source>
        <dbReference type="ARBA" id="ARBA00015325"/>
    </source>
</evidence>
<keyword evidence="7 13" id="KW-0653">Protein transport</keyword>
<feature type="transmembrane region" description="Helical" evidence="13">
    <location>
        <begin position="396"/>
        <end position="416"/>
    </location>
</feature>
<evidence type="ECO:0000256" key="6">
    <source>
        <dbReference type="ARBA" id="ARBA00022692"/>
    </source>
</evidence>
<evidence type="ECO:0000256" key="1">
    <source>
        <dbReference type="ARBA" id="ARBA00004429"/>
    </source>
</evidence>
<comment type="subunit">
    <text evidence="13">Interacts with the Sec translocase complex via SecD. Specifically interacts with transmembrane segments of nascent integral membrane proteins during membrane integration.</text>
</comment>
<gene>
    <name evidence="13" type="primary">yidC</name>
    <name evidence="17" type="ORF">HDF16_002067</name>
</gene>
<keyword evidence="8 13" id="KW-1133">Transmembrane helix</keyword>
<evidence type="ECO:0000256" key="7">
    <source>
        <dbReference type="ARBA" id="ARBA00022927"/>
    </source>
</evidence>
<evidence type="ECO:0000256" key="5">
    <source>
        <dbReference type="ARBA" id="ARBA00022475"/>
    </source>
</evidence>
<dbReference type="AlphaFoldDB" id="A0A7W7ZCN6"/>
<comment type="caution">
    <text evidence="17">The sequence shown here is derived from an EMBL/GenBank/DDBJ whole genome shotgun (WGS) entry which is preliminary data.</text>
</comment>
<evidence type="ECO:0000256" key="2">
    <source>
        <dbReference type="ARBA" id="ARBA00010527"/>
    </source>
</evidence>
<dbReference type="HAMAP" id="MF_01810">
    <property type="entry name" value="YidC_type1"/>
    <property type="match status" value="1"/>
</dbReference>
<evidence type="ECO:0000313" key="18">
    <source>
        <dbReference type="Proteomes" id="UP000540989"/>
    </source>
</evidence>
<evidence type="ECO:0000256" key="9">
    <source>
        <dbReference type="ARBA" id="ARBA00023136"/>
    </source>
</evidence>
<evidence type="ECO:0000256" key="11">
    <source>
        <dbReference type="ARBA" id="ARBA00033245"/>
    </source>
</evidence>
<evidence type="ECO:0000256" key="14">
    <source>
        <dbReference type="SAM" id="MobiDB-lite"/>
    </source>
</evidence>